<sequence>MVRGSCLCGAVRFEIDQVRALTHCHCANCRKLTGAAFATYAHVDADKFRFVAGEDMTVAYESAPGSFRHRCKTCGCLTPGKASYLPTVSIPAGLLDDDPDVRPRLHVFTSSRAPWWTIQDDLPQHEKWVPGYEPKS</sequence>
<evidence type="ECO:0000256" key="2">
    <source>
        <dbReference type="ARBA" id="ARBA00022723"/>
    </source>
</evidence>
<dbReference type="GO" id="GO:0016846">
    <property type="term" value="F:carbon-sulfur lyase activity"/>
    <property type="evidence" value="ECO:0007669"/>
    <property type="project" value="InterPro"/>
</dbReference>
<name>A0A0A3Y2V9_BRAJP</name>
<dbReference type="EMBL" id="JRPN01000003">
    <property type="protein sequence ID" value="KGT81027.1"/>
    <property type="molecule type" value="Genomic_DNA"/>
</dbReference>
<dbReference type="PANTHER" id="PTHR33337">
    <property type="entry name" value="GFA DOMAIN-CONTAINING PROTEIN"/>
    <property type="match status" value="1"/>
</dbReference>
<dbReference type="SUPFAM" id="SSF51316">
    <property type="entry name" value="Mss4-like"/>
    <property type="match status" value="1"/>
</dbReference>
<dbReference type="InterPro" id="IPR011057">
    <property type="entry name" value="Mss4-like_sf"/>
</dbReference>
<evidence type="ECO:0000313" key="7">
    <source>
        <dbReference type="EMBL" id="OSJ36208.1"/>
    </source>
</evidence>
<dbReference type="EMBL" id="NAFL01000201">
    <property type="protein sequence ID" value="OSJ36208.1"/>
    <property type="molecule type" value="Genomic_DNA"/>
</dbReference>
<dbReference type="PANTHER" id="PTHR33337:SF40">
    <property type="entry name" value="CENP-V_GFA DOMAIN-CONTAINING PROTEIN-RELATED"/>
    <property type="match status" value="1"/>
</dbReference>
<dbReference type="Gene3D" id="3.90.1590.10">
    <property type="entry name" value="glutathione-dependent formaldehyde- activating enzyme (gfa)"/>
    <property type="match status" value="1"/>
</dbReference>
<keyword evidence="2" id="KW-0479">Metal-binding</keyword>
<reference evidence="6 8" key="1">
    <citation type="submission" date="2014-09" db="EMBL/GenBank/DDBJ databases">
        <title>Draft genome of Bradyrhizobium japonicum Is-34.</title>
        <authorList>
            <person name="Tsurumaru H."/>
            <person name="Yamakawa T."/>
            <person name="Hashimoto S."/>
            <person name="Okizaki K."/>
            <person name="Kanesaki Y."/>
            <person name="Yoshikawa H."/>
            <person name="Yajima S."/>
        </authorList>
    </citation>
    <scope>NUCLEOTIDE SEQUENCE [LARGE SCALE GENOMIC DNA]</scope>
    <source>
        <strain evidence="6 8">Is-34</strain>
    </source>
</reference>
<dbReference type="PATRIC" id="fig|375.37.peg.1280"/>
<dbReference type="InterPro" id="IPR006913">
    <property type="entry name" value="CENP-V/GFA"/>
</dbReference>
<dbReference type="eggNOG" id="COG3791">
    <property type="taxonomic scope" value="Bacteria"/>
</dbReference>
<dbReference type="GeneID" id="64073286"/>
<dbReference type="PROSITE" id="PS51891">
    <property type="entry name" value="CENP_V_GFA"/>
    <property type="match status" value="1"/>
</dbReference>
<gene>
    <name evidence="7" type="ORF">BSZ19_05265</name>
    <name evidence="6" type="ORF">MA20_06405</name>
</gene>
<evidence type="ECO:0000313" key="8">
    <source>
        <dbReference type="Proteomes" id="UP000030377"/>
    </source>
</evidence>
<feature type="domain" description="CENP-V/GFA" evidence="5">
    <location>
        <begin position="2"/>
        <end position="117"/>
    </location>
</feature>
<evidence type="ECO:0000313" key="9">
    <source>
        <dbReference type="Proteomes" id="UP000193335"/>
    </source>
</evidence>
<dbReference type="Pfam" id="PF04828">
    <property type="entry name" value="GFA"/>
    <property type="match status" value="1"/>
</dbReference>
<dbReference type="AlphaFoldDB" id="A0A0A3Y2V9"/>
<evidence type="ECO:0000259" key="5">
    <source>
        <dbReference type="PROSITE" id="PS51891"/>
    </source>
</evidence>
<reference evidence="7 9" key="2">
    <citation type="submission" date="2017-03" db="EMBL/GenBank/DDBJ databases">
        <title>Whole genome sequences of fourteen strains of Bradyrhizobium canariense and one strain of Bradyrhizobium japonicum isolated from Lupinus (Papilionoideae: Genisteae) species in Algeria.</title>
        <authorList>
            <person name="Crovadore J."/>
            <person name="Chekireb D."/>
            <person name="Brachmann A."/>
            <person name="Chablais R."/>
            <person name="Cochard B."/>
            <person name="Lefort F."/>
        </authorList>
    </citation>
    <scope>NUCLEOTIDE SEQUENCE [LARGE SCALE GENOMIC DNA]</scope>
    <source>
        <strain evidence="7 9">UBMA197</strain>
    </source>
</reference>
<proteinExistence type="inferred from homology"/>
<comment type="similarity">
    <text evidence="1">Belongs to the Gfa family.</text>
</comment>
<keyword evidence="3" id="KW-0862">Zinc</keyword>
<protein>
    <recommendedName>
        <fullName evidence="5">CENP-V/GFA domain-containing protein</fullName>
    </recommendedName>
</protein>
<comment type="caution">
    <text evidence="6">The sequence shown here is derived from an EMBL/GenBank/DDBJ whole genome shotgun (WGS) entry which is preliminary data.</text>
</comment>
<dbReference type="RefSeq" id="WP_014491803.1">
    <property type="nucleotide sequence ID" value="NZ_BJNK01000021.1"/>
</dbReference>
<keyword evidence="4" id="KW-0456">Lyase</keyword>
<dbReference type="Proteomes" id="UP000030377">
    <property type="component" value="Unassembled WGS sequence"/>
</dbReference>
<evidence type="ECO:0000256" key="3">
    <source>
        <dbReference type="ARBA" id="ARBA00022833"/>
    </source>
</evidence>
<dbReference type="STRING" id="375.BKD09_RS07745"/>
<organism evidence="6 8">
    <name type="scientific">Bradyrhizobium japonicum</name>
    <dbReference type="NCBI Taxonomy" id="375"/>
    <lineage>
        <taxon>Bacteria</taxon>
        <taxon>Pseudomonadati</taxon>
        <taxon>Pseudomonadota</taxon>
        <taxon>Alphaproteobacteria</taxon>
        <taxon>Hyphomicrobiales</taxon>
        <taxon>Nitrobacteraceae</taxon>
        <taxon>Bradyrhizobium</taxon>
    </lineage>
</organism>
<evidence type="ECO:0000256" key="4">
    <source>
        <dbReference type="ARBA" id="ARBA00023239"/>
    </source>
</evidence>
<evidence type="ECO:0000256" key="1">
    <source>
        <dbReference type="ARBA" id="ARBA00005495"/>
    </source>
</evidence>
<dbReference type="GO" id="GO:0046872">
    <property type="term" value="F:metal ion binding"/>
    <property type="evidence" value="ECO:0007669"/>
    <property type="project" value="UniProtKB-KW"/>
</dbReference>
<dbReference type="Proteomes" id="UP000193335">
    <property type="component" value="Unassembled WGS sequence"/>
</dbReference>
<accession>A0A0A3Y2V9</accession>
<evidence type="ECO:0000313" key="6">
    <source>
        <dbReference type="EMBL" id="KGT81027.1"/>
    </source>
</evidence>
<dbReference type="KEGG" id="bjp:RN69_08115"/>